<dbReference type="CDD" id="cd00063">
    <property type="entry name" value="FN3"/>
    <property type="match status" value="2"/>
</dbReference>
<feature type="transmembrane region" description="Helical" evidence="3">
    <location>
        <begin position="808"/>
        <end position="826"/>
    </location>
</feature>
<feature type="domain" description="Fibronectin type-III" evidence="5">
    <location>
        <begin position="700"/>
        <end position="800"/>
    </location>
</feature>
<dbReference type="Gene3D" id="2.60.40.10">
    <property type="entry name" value="Immunoglobulins"/>
    <property type="match status" value="2"/>
</dbReference>
<keyword evidence="3" id="KW-1133">Transmembrane helix</keyword>
<keyword evidence="1" id="KW-0677">Repeat</keyword>
<evidence type="ECO:0000256" key="3">
    <source>
        <dbReference type="SAM" id="Phobius"/>
    </source>
</evidence>
<evidence type="ECO:0000313" key="6">
    <source>
        <dbReference type="EMBL" id="CAL5138303.1"/>
    </source>
</evidence>
<dbReference type="SUPFAM" id="SSF49265">
    <property type="entry name" value="Fibronectin type III"/>
    <property type="match status" value="1"/>
</dbReference>
<accession>A0AAV2TPJ3</accession>
<feature type="chain" id="PRO_5043427488" description="Fibronectin type-III domain-containing protein" evidence="4">
    <location>
        <begin position="23"/>
        <end position="828"/>
    </location>
</feature>
<reference evidence="6" key="1">
    <citation type="submission" date="2024-06" db="EMBL/GenBank/DDBJ databases">
        <authorList>
            <person name="Liu X."/>
            <person name="Lenzi L."/>
            <person name="Haldenby T S."/>
            <person name="Uol C."/>
        </authorList>
    </citation>
    <scope>NUCLEOTIDE SEQUENCE</scope>
</reference>
<dbReference type="AlphaFoldDB" id="A0AAV2TPJ3"/>
<protein>
    <recommendedName>
        <fullName evidence="5">Fibronectin type-III domain-containing protein</fullName>
    </recommendedName>
</protein>
<dbReference type="EMBL" id="CAXLJL010000489">
    <property type="protein sequence ID" value="CAL5138303.1"/>
    <property type="molecule type" value="Genomic_DNA"/>
</dbReference>
<evidence type="ECO:0000256" key="2">
    <source>
        <dbReference type="SAM" id="MobiDB-lite"/>
    </source>
</evidence>
<evidence type="ECO:0000256" key="4">
    <source>
        <dbReference type="SAM" id="SignalP"/>
    </source>
</evidence>
<keyword evidence="3" id="KW-0472">Membrane</keyword>
<sequence>MNRALLTFIQLLLCLNFVEIHADLMDLISEASCAARCFNLFIESLIEPDKQFLQRHPELTEPHCISQKGECSLCLEVCQWPRSRTEKCKEACDLFFSETEHQKNSRTEPVCLESCTFAQTLYKRADELTRGQLTMFCPRAESWPTNCRPTCQKDSDCHPRGLHKCCPTPMCNEVTALEQSVNRTWVNACSVGVPSDTGVPFVPGRPIVKQTEVMPQNVLPATSGELTGPTQYQLQLDWPDYYQNNFSQLNDWGPKQYPAVFLVQLRLFHDPSATVNFGVHGPVSLNVQALPTVEATSFTDRFFGEWQSLVWTTRLGAVLSDLKPSTWYQFRLMALSTMGYGGWSEASQPIRVLTRPVPPSIPRNLTEVRSRIFEQHVDVTIQWQEPDQGNLPLKKYQITWRRYYGFSGDDRSSFTEYEANVPGDTTVYTIQNLKPGSAYRVEVRAVSVFEGKELKSRPANLYVTTIPVPVRQAERVEPEHLSDTSDPCRCGYATQSVISVDQPFFENQILKAKLSLKLDDGNLASKYVIEWTPRVCIETAAYSGTKDYLAQRQIIKGIELLQFMLTRLLFQCHYKVTVQLNEPDSETETQQSWTTCFCTPSCHSVVTRTGPAPINCTEPAQTEIFEPMKLTYSILPTVATTISTAANTESSEASVNSALVQPLSTTQRADTDHSSRETYDAVVKWYPLGASTQMRGRLRPSQNRRVTKQVSHTGVRGVRVTWGPRIFEPIRLEAYQQGLKPYLDPERAQSKVVDPRLSTLLLRGLQKEILYIVHVQTIGEHMDGPVSTLLFAFPNETPMRSSHFRPRIHLPLIVPLCILILIPRLIST</sequence>
<dbReference type="InterPro" id="IPR003961">
    <property type="entry name" value="FN3_dom"/>
</dbReference>
<evidence type="ECO:0000259" key="5">
    <source>
        <dbReference type="PROSITE" id="PS50853"/>
    </source>
</evidence>
<dbReference type="InterPro" id="IPR013783">
    <property type="entry name" value="Ig-like_fold"/>
</dbReference>
<feature type="region of interest" description="Disordered" evidence="2">
    <location>
        <begin position="650"/>
        <end position="675"/>
    </location>
</feature>
<evidence type="ECO:0000313" key="7">
    <source>
        <dbReference type="Proteomes" id="UP001497525"/>
    </source>
</evidence>
<keyword evidence="4" id="KW-0732">Signal</keyword>
<feature type="domain" description="Fibronectin type-III" evidence="5">
    <location>
        <begin position="358"/>
        <end position="469"/>
    </location>
</feature>
<proteinExistence type="predicted"/>
<keyword evidence="3" id="KW-0812">Transmembrane</keyword>
<feature type="domain" description="Fibronectin type-III" evidence="5">
    <location>
        <begin position="271"/>
        <end position="357"/>
    </location>
</feature>
<dbReference type="Proteomes" id="UP001497525">
    <property type="component" value="Unassembled WGS sequence"/>
</dbReference>
<dbReference type="Pfam" id="PF00041">
    <property type="entry name" value="fn3"/>
    <property type="match status" value="1"/>
</dbReference>
<organism evidence="6 7">
    <name type="scientific">Calicophoron daubneyi</name>
    <name type="common">Rumen fluke</name>
    <name type="synonym">Paramphistomum daubneyi</name>
    <dbReference type="NCBI Taxonomy" id="300641"/>
    <lineage>
        <taxon>Eukaryota</taxon>
        <taxon>Metazoa</taxon>
        <taxon>Spiralia</taxon>
        <taxon>Lophotrochozoa</taxon>
        <taxon>Platyhelminthes</taxon>
        <taxon>Trematoda</taxon>
        <taxon>Digenea</taxon>
        <taxon>Plagiorchiida</taxon>
        <taxon>Pronocephalata</taxon>
        <taxon>Paramphistomoidea</taxon>
        <taxon>Paramphistomidae</taxon>
        <taxon>Calicophoron</taxon>
    </lineage>
</organism>
<evidence type="ECO:0000256" key="1">
    <source>
        <dbReference type="ARBA" id="ARBA00022737"/>
    </source>
</evidence>
<dbReference type="InterPro" id="IPR050991">
    <property type="entry name" value="ECM_Regulatory_Proteins"/>
</dbReference>
<dbReference type="PANTHER" id="PTHR46708:SF2">
    <property type="entry name" value="FIBRONECTIN TYPE-III DOMAIN-CONTAINING PROTEIN"/>
    <property type="match status" value="1"/>
</dbReference>
<dbReference type="SMART" id="SM00060">
    <property type="entry name" value="FN3"/>
    <property type="match status" value="3"/>
</dbReference>
<comment type="caution">
    <text evidence="6">The sequence shown here is derived from an EMBL/GenBank/DDBJ whole genome shotgun (WGS) entry which is preliminary data.</text>
</comment>
<feature type="signal peptide" evidence="4">
    <location>
        <begin position="1"/>
        <end position="22"/>
    </location>
</feature>
<name>A0AAV2TPJ3_CALDB</name>
<dbReference type="InterPro" id="IPR036116">
    <property type="entry name" value="FN3_sf"/>
</dbReference>
<dbReference type="PANTHER" id="PTHR46708">
    <property type="entry name" value="TENASCIN"/>
    <property type="match status" value="1"/>
</dbReference>
<gene>
    <name evidence="6" type="ORF">CDAUBV1_LOCUS12900</name>
</gene>
<dbReference type="PROSITE" id="PS50853">
    <property type="entry name" value="FN3"/>
    <property type="match status" value="3"/>
</dbReference>